<dbReference type="GO" id="GO:0008270">
    <property type="term" value="F:zinc ion binding"/>
    <property type="evidence" value="ECO:0007669"/>
    <property type="project" value="UniProtKB-KW"/>
</dbReference>
<keyword evidence="7" id="KW-0862">Zinc</keyword>
<dbReference type="InterPro" id="IPR001841">
    <property type="entry name" value="Znf_RING"/>
</dbReference>
<keyword evidence="3" id="KW-0808">Transferase</keyword>
<dbReference type="PROSITE" id="PS50089">
    <property type="entry name" value="ZF_RING_2"/>
    <property type="match status" value="1"/>
</dbReference>
<dbReference type="OrthoDB" id="8062037at2759"/>
<dbReference type="PANTHER" id="PTHR22937">
    <property type="entry name" value="E3 UBIQUITIN-PROTEIN LIGASE RNF165"/>
    <property type="match status" value="1"/>
</dbReference>
<gene>
    <name evidence="10" type="ORF">F0562_008977</name>
</gene>
<keyword evidence="4" id="KW-0479">Metal-binding</keyword>
<dbReference type="AlphaFoldDB" id="A0A5J5A999"/>
<evidence type="ECO:0000256" key="2">
    <source>
        <dbReference type="ARBA" id="ARBA00012483"/>
    </source>
</evidence>
<evidence type="ECO:0000256" key="3">
    <source>
        <dbReference type="ARBA" id="ARBA00022679"/>
    </source>
</evidence>
<name>A0A5J5A999_9ASTE</name>
<protein>
    <recommendedName>
        <fullName evidence="2">RING-type E3 ubiquitin transferase</fullName>
        <ecNumber evidence="2">2.3.2.27</ecNumber>
    </recommendedName>
</protein>
<keyword evidence="6" id="KW-0833">Ubl conjugation pathway</keyword>
<evidence type="ECO:0000256" key="6">
    <source>
        <dbReference type="ARBA" id="ARBA00022786"/>
    </source>
</evidence>
<proteinExistence type="predicted"/>
<feature type="domain" description="RING-type" evidence="9">
    <location>
        <begin position="505"/>
        <end position="546"/>
    </location>
</feature>
<dbReference type="SMART" id="SM00184">
    <property type="entry name" value="RING"/>
    <property type="match status" value="1"/>
</dbReference>
<dbReference type="PANTHER" id="PTHR22937:SF222">
    <property type="entry name" value="RING-TYPE E3 UBIQUITIN TRANSFERASE"/>
    <property type="match status" value="1"/>
</dbReference>
<evidence type="ECO:0000256" key="1">
    <source>
        <dbReference type="ARBA" id="ARBA00000900"/>
    </source>
</evidence>
<evidence type="ECO:0000259" key="9">
    <source>
        <dbReference type="PROSITE" id="PS50089"/>
    </source>
</evidence>
<evidence type="ECO:0000256" key="8">
    <source>
        <dbReference type="PROSITE-ProRule" id="PRU00175"/>
    </source>
</evidence>
<reference evidence="10 11" key="1">
    <citation type="submission" date="2019-09" db="EMBL/GenBank/DDBJ databases">
        <title>A chromosome-level genome assembly of the Chinese tupelo Nyssa sinensis.</title>
        <authorList>
            <person name="Yang X."/>
            <person name="Kang M."/>
            <person name="Yang Y."/>
            <person name="Xiong H."/>
            <person name="Wang M."/>
            <person name="Zhang Z."/>
            <person name="Wang Z."/>
            <person name="Wu H."/>
            <person name="Ma T."/>
            <person name="Liu J."/>
            <person name="Xi Z."/>
        </authorList>
    </citation>
    <scope>NUCLEOTIDE SEQUENCE [LARGE SCALE GENOMIC DNA]</scope>
    <source>
        <strain evidence="10">J267</strain>
        <tissue evidence="10">Leaf</tissue>
    </source>
</reference>
<dbReference type="InterPro" id="IPR045191">
    <property type="entry name" value="MBR1/2-like"/>
</dbReference>
<accession>A0A5J5A999</accession>
<dbReference type="Pfam" id="PF13639">
    <property type="entry name" value="zf-RING_2"/>
    <property type="match status" value="1"/>
</dbReference>
<dbReference type="GO" id="GO:0061630">
    <property type="term" value="F:ubiquitin protein ligase activity"/>
    <property type="evidence" value="ECO:0007669"/>
    <property type="project" value="UniProtKB-EC"/>
</dbReference>
<keyword evidence="5 8" id="KW-0863">Zinc-finger</keyword>
<evidence type="ECO:0000313" key="10">
    <source>
        <dbReference type="EMBL" id="KAA8526794.1"/>
    </source>
</evidence>
<dbReference type="EMBL" id="CM018046">
    <property type="protein sequence ID" value="KAA8526794.1"/>
    <property type="molecule type" value="Genomic_DNA"/>
</dbReference>
<dbReference type="SUPFAM" id="SSF57850">
    <property type="entry name" value="RING/U-box"/>
    <property type="match status" value="1"/>
</dbReference>
<dbReference type="Gene3D" id="3.30.40.10">
    <property type="entry name" value="Zinc/RING finger domain, C3HC4 (zinc finger)"/>
    <property type="match status" value="1"/>
</dbReference>
<dbReference type="EC" id="2.3.2.27" evidence="2"/>
<evidence type="ECO:0000256" key="7">
    <source>
        <dbReference type="ARBA" id="ARBA00022833"/>
    </source>
</evidence>
<keyword evidence="11" id="KW-1185">Reference proteome</keyword>
<evidence type="ECO:0000256" key="4">
    <source>
        <dbReference type="ARBA" id="ARBA00022723"/>
    </source>
</evidence>
<organism evidence="10 11">
    <name type="scientific">Nyssa sinensis</name>
    <dbReference type="NCBI Taxonomy" id="561372"/>
    <lineage>
        <taxon>Eukaryota</taxon>
        <taxon>Viridiplantae</taxon>
        <taxon>Streptophyta</taxon>
        <taxon>Embryophyta</taxon>
        <taxon>Tracheophyta</taxon>
        <taxon>Spermatophyta</taxon>
        <taxon>Magnoliopsida</taxon>
        <taxon>eudicotyledons</taxon>
        <taxon>Gunneridae</taxon>
        <taxon>Pentapetalae</taxon>
        <taxon>asterids</taxon>
        <taxon>Cornales</taxon>
        <taxon>Nyssaceae</taxon>
        <taxon>Nyssa</taxon>
    </lineage>
</organism>
<sequence length="560" mass="61526">MGQRNMMCTSQMIDLEMDQQGLGHLHPEPCVPFGSITNFPPPTIHAILSAPGNTTNFNVHHIPERHDSALFYGMTQYNGVQHHHPAASLDLAVATASNYCNPYVAHPSGTRVFPVPLNHRSHEQFPSSSNHGIIGVCTDDYGRNNHLMHGVRGSFKRKTAEGIPGNSQYCNAAAGSSSSVVPLDARPVESGVTLMDAVSFALPEYRGNDISSLMEIASHRSARNRSSATGLDSVPTHYPNHLIQGNYLCQAFHMASTPWLDQQFNSNGADGDSLTWNQAPALSYLHGSNVNGGCMEAGNMGMHGYQETASDGNSTNFLHLPIHQGHHNLQRPPLPSSGLRGYNINIQSQVAASSHRFSRNSSPHTSMNPFQDGVEAGPSYVGPVPPTGLRMYRPQRRGIMPGATPRLHNLPHLRDLPADEVAILEISGYYEVGNSIDHHRDMRLDIDHMSYEELLALGERIGNVGTGLLEETITSHLKTRTNVSSTTTFVNLDEAAYVDQETDFCVICQIDYKNQEKIGILDCGHEYHVDCIKKWLLVKNACPICKSMALTTERNDLRKE</sequence>
<evidence type="ECO:0000313" key="11">
    <source>
        <dbReference type="Proteomes" id="UP000325577"/>
    </source>
</evidence>
<dbReference type="GO" id="GO:0005634">
    <property type="term" value="C:nucleus"/>
    <property type="evidence" value="ECO:0007669"/>
    <property type="project" value="TreeGrafter"/>
</dbReference>
<dbReference type="CDD" id="cd16469">
    <property type="entry name" value="RING-H2_RNF24-like"/>
    <property type="match status" value="1"/>
</dbReference>
<comment type="catalytic activity">
    <reaction evidence="1">
        <text>S-ubiquitinyl-[E2 ubiquitin-conjugating enzyme]-L-cysteine + [acceptor protein]-L-lysine = [E2 ubiquitin-conjugating enzyme]-L-cysteine + N(6)-ubiquitinyl-[acceptor protein]-L-lysine.</text>
        <dbReference type="EC" id="2.3.2.27"/>
    </reaction>
</comment>
<evidence type="ECO:0000256" key="5">
    <source>
        <dbReference type="ARBA" id="ARBA00022771"/>
    </source>
</evidence>
<dbReference type="InterPro" id="IPR013083">
    <property type="entry name" value="Znf_RING/FYVE/PHD"/>
</dbReference>
<dbReference type="Proteomes" id="UP000325577">
    <property type="component" value="Linkage Group LG3"/>
</dbReference>